<gene>
    <name evidence="4" type="ORF">H2204_005489</name>
</gene>
<evidence type="ECO:0000313" key="4">
    <source>
        <dbReference type="EMBL" id="KAJ9636217.1"/>
    </source>
</evidence>
<evidence type="ECO:0000256" key="2">
    <source>
        <dbReference type="ARBA" id="ARBA00023002"/>
    </source>
</evidence>
<dbReference type="SUPFAM" id="SSF51735">
    <property type="entry name" value="NAD(P)-binding Rossmann-fold domains"/>
    <property type="match status" value="1"/>
</dbReference>
<keyword evidence="5" id="KW-1185">Reference proteome</keyword>
<dbReference type="Pfam" id="PF08240">
    <property type="entry name" value="ADH_N"/>
    <property type="match status" value="1"/>
</dbReference>
<comment type="similarity">
    <text evidence="1">Belongs to the zinc-containing alcohol dehydrogenase family.</text>
</comment>
<dbReference type="CDD" id="cd08249">
    <property type="entry name" value="enoyl_reductase_like"/>
    <property type="match status" value="1"/>
</dbReference>
<dbReference type="Gene3D" id="3.40.50.720">
    <property type="entry name" value="NAD(P)-binding Rossmann-like Domain"/>
    <property type="match status" value="2"/>
</dbReference>
<evidence type="ECO:0000256" key="1">
    <source>
        <dbReference type="ARBA" id="ARBA00008072"/>
    </source>
</evidence>
<organism evidence="4 5">
    <name type="scientific">Knufia peltigerae</name>
    <dbReference type="NCBI Taxonomy" id="1002370"/>
    <lineage>
        <taxon>Eukaryota</taxon>
        <taxon>Fungi</taxon>
        <taxon>Dikarya</taxon>
        <taxon>Ascomycota</taxon>
        <taxon>Pezizomycotina</taxon>
        <taxon>Eurotiomycetes</taxon>
        <taxon>Chaetothyriomycetidae</taxon>
        <taxon>Chaetothyriales</taxon>
        <taxon>Trichomeriaceae</taxon>
        <taxon>Knufia</taxon>
    </lineage>
</organism>
<dbReference type="EMBL" id="JAPDRN010000030">
    <property type="protein sequence ID" value="KAJ9636217.1"/>
    <property type="molecule type" value="Genomic_DNA"/>
</dbReference>
<feature type="domain" description="Enoyl reductase (ER)" evidence="3">
    <location>
        <begin position="11"/>
        <end position="319"/>
    </location>
</feature>
<dbReference type="AlphaFoldDB" id="A0AA39CZU7"/>
<dbReference type="SUPFAM" id="SSF50129">
    <property type="entry name" value="GroES-like"/>
    <property type="match status" value="1"/>
</dbReference>
<reference evidence="4" key="1">
    <citation type="submission" date="2022-10" db="EMBL/GenBank/DDBJ databases">
        <title>Culturing micro-colonial fungi from biological soil crusts in the Mojave desert and describing Neophaeococcomyces mojavensis, and introducing the new genera and species Taxawa tesnikishii.</title>
        <authorList>
            <person name="Kurbessoian T."/>
            <person name="Stajich J.E."/>
        </authorList>
    </citation>
    <scope>NUCLEOTIDE SEQUENCE</scope>
    <source>
        <strain evidence="4">TK_35</strain>
    </source>
</reference>
<accession>A0AA39CZU7</accession>
<evidence type="ECO:0000313" key="5">
    <source>
        <dbReference type="Proteomes" id="UP001172681"/>
    </source>
</evidence>
<sequence>MVQNFGLIRTGTGKAELKQIPVPMLQPDYVLVRTIAVALNPTDWTTLDAKGLNGSLVGCDYMGIVEEVGQAVKKNFKKGDRIAGPGHGGNDANFETGTFARYIAVKGDLQMLVPDGVNPEAAASIGSGVGTVGYGLYKVIGLPWPDLALGEASGGEDKFIFIYGGSTATGTIAIQFAKLAQHMPGVGEQIHEATGGKLTEIFDTVAVEMSAQICADAFGEDGGIYCNLLGIDCPRKDVTSIFFLGYSLSGESYIFEGDHYKAQPEDFEFGARFYRVAEKLWHEGKIRAHPERVGPGGLIGVLDGLQEMREGRYSGEKLVYRIDETSWPL</sequence>
<dbReference type="InterPro" id="IPR013154">
    <property type="entry name" value="ADH-like_N"/>
</dbReference>
<dbReference type="InterPro" id="IPR020843">
    <property type="entry name" value="ER"/>
</dbReference>
<evidence type="ECO:0000259" key="3">
    <source>
        <dbReference type="SMART" id="SM00829"/>
    </source>
</evidence>
<dbReference type="PANTHER" id="PTHR45348">
    <property type="entry name" value="HYPOTHETICAL OXIDOREDUCTASE (EUROFUNG)"/>
    <property type="match status" value="1"/>
</dbReference>
<dbReference type="Gene3D" id="3.90.180.10">
    <property type="entry name" value="Medium-chain alcohol dehydrogenases, catalytic domain"/>
    <property type="match status" value="1"/>
</dbReference>
<dbReference type="SMART" id="SM00829">
    <property type="entry name" value="PKS_ER"/>
    <property type="match status" value="1"/>
</dbReference>
<dbReference type="GO" id="GO:0016651">
    <property type="term" value="F:oxidoreductase activity, acting on NAD(P)H"/>
    <property type="evidence" value="ECO:0007669"/>
    <property type="project" value="InterPro"/>
</dbReference>
<dbReference type="Proteomes" id="UP001172681">
    <property type="component" value="Unassembled WGS sequence"/>
</dbReference>
<dbReference type="InterPro" id="IPR047122">
    <property type="entry name" value="Trans-enoyl_RdTase-like"/>
</dbReference>
<keyword evidence="2" id="KW-0560">Oxidoreductase</keyword>
<dbReference type="PANTHER" id="PTHR45348:SF2">
    <property type="entry name" value="ZINC-TYPE ALCOHOL DEHYDROGENASE-LIKE PROTEIN C2E1P3.01"/>
    <property type="match status" value="1"/>
</dbReference>
<proteinExistence type="inferred from homology"/>
<comment type="caution">
    <text evidence="4">The sequence shown here is derived from an EMBL/GenBank/DDBJ whole genome shotgun (WGS) entry which is preliminary data.</text>
</comment>
<name>A0AA39CZU7_9EURO</name>
<protein>
    <recommendedName>
        <fullName evidence="3">Enoyl reductase (ER) domain-containing protein</fullName>
    </recommendedName>
</protein>
<dbReference type="InterPro" id="IPR011032">
    <property type="entry name" value="GroES-like_sf"/>
</dbReference>
<dbReference type="InterPro" id="IPR036291">
    <property type="entry name" value="NAD(P)-bd_dom_sf"/>
</dbReference>